<evidence type="ECO:0000256" key="11">
    <source>
        <dbReference type="PIRSR" id="PIRSR000485-3"/>
    </source>
</evidence>
<dbReference type="PROSITE" id="PS51278">
    <property type="entry name" value="GATASE_TYPE_2"/>
    <property type="match status" value="1"/>
</dbReference>
<dbReference type="PIRSF" id="PIRSF000485">
    <property type="entry name" value="Amd_phspho_trans"/>
    <property type="match status" value="1"/>
</dbReference>
<evidence type="ECO:0000313" key="13">
    <source>
        <dbReference type="EMBL" id="PIR94036.1"/>
    </source>
</evidence>
<feature type="binding site" evidence="11">
    <location>
        <position position="450"/>
    </location>
    <ligand>
        <name>[4Fe-4S] cluster</name>
        <dbReference type="ChEBI" id="CHEBI:49883"/>
    </ligand>
</feature>
<dbReference type="InterPro" id="IPR029057">
    <property type="entry name" value="PRTase-like"/>
</dbReference>
<keyword evidence="11" id="KW-0408">Iron</keyword>
<keyword evidence="4 8" id="KW-0328">Glycosyltransferase</keyword>
<dbReference type="Gene3D" id="3.60.20.10">
    <property type="entry name" value="Glutamine Phosphoribosylpyrophosphate, subunit 1, domain 1"/>
    <property type="match status" value="1"/>
</dbReference>
<protein>
    <recommendedName>
        <fullName evidence="3 8">Amidophosphoribosyltransferase</fullName>
        <shortName evidence="8">ATase</shortName>
        <ecNumber evidence="3 8">2.4.2.14</ecNumber>
    </recommendedName>
    <alternativeName>
        <fullName evidence="8">Glutamine phosphoribosylpyrophosphate amidotransferase</fullName>
    </alternativeName>
</protein>
<evidence type="ECO:0000259" key="12">
    <source>
        <dbReference type="PROSITE" id="PS51278"/>
    </source>
</evidence>
<feature type="binding site" evidence="10">
    <location>
        <position position="362"/>
    </location>
    <ligand>
        <name>Mg(2+)</name>
        <dbReference type="ChEBI" id="CHEBI:18420"/>
    </ligand>
</feature>
<dbReference type="GO" id="GO:0046872">
    <property type="term" value="F:metal ion binding"/>
    <property type="evidence" value="ECO:0007669"/>
    <property type="project" value="UniProtKB-KW"/>
</dbReference>
<feature type="active site" description="Nucleophile" evidence="9">
    <location>
        <position position="2"/>
    </location>
</feature>
<dbReference type="InterPro" id="IPR000836">
    <property type="entry name" value="PRTase_dom"/>
</dbReference>
<name>A0A2H0V4K8_9BACT</name>
<feature type="binding site" evidence="11">
    <location>
        <position position="453"/>
    </location>
    <ligand>
        <name>[4Fe-4S] cluster</name>
        <dbReference type="ChEBI" id="CHEBI:49883"/>
    </ligand>
</feature>
<feature type="binding site" evidence="11">
    <location>
        <position position="243"/>
    </location>
    <ligand>
        <name>[4Fe-4S] cluster</name>
        <dbReference type="ChEBI" id="CHEBI:49883"/>
    </ligand>
</feature>
<keyword evidence="10" id="KW-0479">Metal-binding</keyword>
<evidence type="ECO:0000256" key="9">
    <source>
        <dbReference type="PIRSR" id="PIRSR000485-1"/>
    </source>
</evidence>
<keyword evidence="11" id="KW-0411">Iron-sulfur</keyword>
<comment type="similarity">
    <text evidence="2 8">In the C-terminal section; belongs to the purine/pyrimidine phosphoribosyltransferase family.</text>
</comment>
<evidence type="ECO:0000256" key="1">
    <source>
        <dbReference type="ARBA" id="ARBA00005209"/>
    </source>
</evidence>
<dbReference type="Proteomes" id="UP000229901">
    <property type="component" value="Unassembled WGS sequence"/>
</dbReference>
<dbReference type="InterPro" id="IPR017932">
    <property type="entry name" value="GATase_2_dom"/>
</dbReference>
<evidence type="ECO:0000256" key="5">
    <source>
        <dbReference type="ARBA" id="ARBA00022679"/>
    </source>
</evidence>
<evidence type="ECO:0000256" key="7">
    <source>
        <dbReference type="ARBA" id="ARBA00022962"/>
    </source>
</evidence>
<comment type="pathway">
    <text evidence="1 8">Purine metabolism; IMP biosynthesis via de novo pathway; N(1)-(5-phospho-D-ribosyl)glycinamide from 5-phospho-alpha-D-ribose 1-diphosphate: step 1/2.</text>
</comment>
<feature type="binding site" evidence="10">
    <location>
        <position position="299"/>
    </location>
    <ligand>
        <name>Mg(2+)</name>
        <dbReference type="ChEBI" id="CHEBI:18420"/>
    </ligand>
</feature>
<dbReference type="Pfam" id="PF13522">
    <property type="entry name" value="GATase_6"/>
    <property type="match status" value="1"/>
</dbReference>
<keyword evidence="10" id="KW-0460">Magnesium</keyword>
<keyword evidence="5 8" id="KW-0808">Transferase</keyword>
<dbReference type="InterPro" id="IPR029055">
    <property type="entry name" value="Ntn_hydrolases_N"/>
</dbReference>
<dbReference type="GO" id="GO:0051536">
    <property type="term" value="F:iron-sulfur cluster binding"/>
    <property type="evidence" value="ECO:0007669"/>
    <property type="project" value="UniProtKB-KW"/>
</dbReference>
<dbReference type="InterPro" id="IPR005854">
    <property type="entry name" value="PurF"/>
</dbReference>
<gene>
    <name evidence="13" type="ORF">COT97_03465</name>
</gene>
<keyword evidence="6 8" id="KW-0658">Purine biosynthesis</keyword>
<proteinExistence type="inferred from homology"/>
<dbReference type="EC" id="2.4.2.14" evidence="3 8"/>
<comment type="cofactor">
    <cofactor evidence="11">
        <name>[4Fe-4S] cluster</name>
        <dbReference type="ChEBI" id="CHEBI:49883"/>
    </cofactor>
    <text evidence="11">Binds 1 [4Fe-4S] cluster per subunit.</text>
</comment>
<evidence type="ECO:0000256" key="6">
    <source>
        <dbReference type="ARBA" id="ARBA00022755"/>
    </source>
</evidence>
<sequence>MCGIVGLYGHESARLFCYQALWSIRHRGKGSIGVAALHVASNTITIAKQLDFTDKVFQSENFLEIEGKAFIGHIRWPTQGKKSKRNAQPHYTQGSRGRIAVASNGDVRNLDKLRKFLDEHEIRVYSSNDAEVISGLIYYFIDQKQKTIAEAIAEMLKMVNGAISAVFMADWEDALYVFRDSHGFRPLLVGVVDNRYMIASETCQFDKVGARFMREVDPGEIIKISDEGLQVAARVKSTGRHFCSFEYSYFQRPDSIIQTPNGGATREVSNYTIRKELGVQTAREFPVINCDLVIPSPRSGIPAAIGFAQELNIPYEEAIISEGDIGRTFIESNVKNRTALARKKYHIIEDIVRGKVVCVVDDSAVKLLTVSTLMTLLFEAGAKAIHFRSAAPMYKNPCYYGVETKIIHMLAARDKTLEEMRRIVGSPDSLQFISATGFRQVCEKFGTGFCFACFDGNYPE</sequence>
<comment type="catalytic activity">
    <reaction evidence="8">
        <text>5-phospho-beta-D-ribosylamine + L-glutamate + diphosphate = 5-phospho-alpha-D-ribose 1-diphosphate + L-glutamine + H2O</text>
        <dbReference type="Rhea" id="RHEA:14905"/>
        <dbReference type="ChEBI" id="CHEBI:15377"/>
        <dbReference type="ChEBI" id="CHEBI:29985"/>
        <dbReference type="ChEBI" id="CHEBI:33019"/>
        <dbReference type="ChEBI" id="CHEBI:58017"/>
        <dbReference type="ChEBI" id="CHEBI:58359"/>
        <dbReference type="ChEBI" id="CHEBI:58681"/>
        <dbReference type="EC" id="2.4.2.14"/>
    </reaction>
</comment>
<dbReference type="Gene3D" id="3.40.50.2020">
    <property type="match status" value="1"/>
</dbReference>
<feature type="domain" description="Glutamine amidotransferase type-2" evidence="12">
    <location>
        <begin position="2"/>
        <end position="227"/>
    </location>
</feature>
<feature type="binding site" evidence="11">
    <location>
        <position position="398"/>
    </location>
    <ligand>
        <name>[4Fe-4S] cluster</name>
        <dbReference type="ChEBI" id="CHEBI:49883"/>
    </ligand>
</feature>
<dbReference type="GO" id="GO:0004044">
    <property type="term" value="F:amidophosphoribosyltransferase activity"/>
    <property type="evidence" value="ECO:0007669"/>
    <property type="project" value="UniProtKB-EC"/>
</dbReference>
<dbReference type="UniPathway" id="UPA00074">
    <property type="reaction ID" value="UER00124"/>
</dbReference>
<evidence type="ECO:0000256" key="4">
    <source>
        <dbReference type="ARBA" id="ARBA00022676"/>
    </source>
</evidence>
<evidence type="ECO:0000256" key="3">
    <source>
        <dbReference type="ARBA" id="ARBA00011941"/>
    </source>
</evidence>
<dbReference type="GO" id="GO:0009113">
    <property type="term" value="P:purine nucleobase biosynthetic process"/>
    <property type="evidence" value="ECO:0007669"/>
    <property type="project" value="InterPro"/>
</dbReference>
<organism evidence="13 14">
    <name type="scientific">Candidatus Falkowbacteria bacterium CG10_big_fil_rev_8_21_14_0_10_39_11</name>
    <dbReference type="NCBI Taxonomy" id="1974565"/>
    <lineage>
        <taxon>Bacteria</taxon>
        <taxon>Candidatus Falkowiibacteriota</taxon>
    </lineage>
</organism>
<comment type="cofactor">
    <cofactor evidence="10">
        <name>Mg(2+)</name>
        <dbReference type="ChEBI" id="CHEBI:18420"/>
    </cofactor>
    <text evidence="10">Binds 1 Mg(2+) ion per subunit.</text>
</comment>
<dbReference type="PANTHER" id="PTHR11907">
    <property type="entry name" value="AMIDOPHOSPHORIBOSYLTRANSFERASE"/>
    <property type="match status" value="1"/>
</dbReference>
<dbReference type="CDD" id="cd06223">
    <property type="entry name" value="PRTases_typeI"/>
    <property type="match status" value="1"/>
</dbReference>
<dbReference type="AlphaFoldDB" id="A0A2H0V4K8"/>
<evidence type="ECO:0000256" key="10">
    <source>
        <dbReference type="PIRSR" id="PIRSR000485-2"/>
    </source>
</evidence>
<accession>A0A2H0V4K8</accession>
<dbReference type="GO" id="GO:0006189">
    <property type="term" value="P:'de novo' IMP biosynthetic process"/>
    <property type="evidence" value="ECO:0007669"/>
    <property type="project" value="UniProtKB-UniPathway"/>
</dbReference>
<reference evidence="14" key="1">
    <citation type="submission" date="2017-09" db="EMBL/GenBank/DDBJ databases">
        <title>Depth-based differentiation of microbial function through sediment-hosted aquifers and enrichment of novel symbionts in the deep terrestrial subsurface.</title>
        <authorList>
            <person name="Probst A.J."/>
            <person name="Ladd B."/>
            <person name="Jarett J.K."/>
            <person name="Geller-Mcgrath D.E."/>
            <person name="Sieber C.M.K."/>
            <person name="Emerson J.B."/>
            <person name="Anantharaman K."/>
            <person name="Thomas B.C."/>
            <person name="Malmstrom R."/>
            <person name="Stieglmeier M."/>
            <person name="Klingl A."/>
            <person name="Woyke T."/>
            <person name="Ryan C.M."/>
            <person name="Banfield J.F."/>
        </authorList>
    </citation>
    <scope>NUCLEOTIDE SEQUENCE [LARGE SCALE GENOMIC DNA]</scope>
</reference>
<feature type="binding site" evidence="10">
    <location>
        <position position="361"/>
    </location>
    <ligand>
        <name>Mg(2+)</name>
        <dbReference type="ChEBI" id="CHEBI:18420"/>
    </ligand>
</feature>
<evidence type="ECO:0000256" key="2">
    <source>
        <dbReference type="ARBA" id="ARBA00010138"/>
    </source>
</evidence>
<dbReference type="SUPFAM" id="SSF53271">
    <property type="entry name" value="PRTase-like"/>
    <property type="match status" value="1"/>
</dbReference>
<evidence type="ECO:0000256" key="8">
    <source>
        <dbReference type="PIRNR" id="PIRNR000485"/>
    </source>
</evidence>
<keyword evidence="7" id="KW-0315">Glutamine amidotransferase</keyword>
<dbReference type="SUPFAM" id="SSF56235">
    <property type="entry name" value="N-terminal nucleophile aminohydrolases (Ntn hydrolases)"/>
    <property type="match status" value="1"/>
</dbReference>
<comment type="caution">
    <text evidence="13">The sequence shown here is derived from an EMBL/GenBank/DDBJ whole genome shotgun (WGS) entry which is preliminary data.</text>
</comment>
<evidence type="ECO:0000313" key="14">
    <source>
        <dbReference type="Proteomes" id="UP000229901"/>
    </source>
</evidence>
<dbReference type="EMBL" id="PFAP01000022">
    <property type="protein sequence ID" value="PIR94036.1"/>
    <property type="molecule type" value="Genomic_DNA"/>
</dbReference>